<dbReference type="STRING" id="905079.L1IE17"/>
<evidence type="ECO:0000313" key="8">
    <source>
        <dbReference type="EnsemblProtists" id="EKX34473"/>
    </source>
</evidence>
<dbReference type="OrthoDB" id="10023235at2759"/>
<dbReference type="InterPro" id="IPR016071">
    <property type="entry name" value="Staphylococal_nuclease_OB-fold"/>
</dbReference>
<dbReference type="GO" id="GO:0006402">
    <property type="term" value="P:mRNA catabolic process"/>
    <property type="evidence" value="ECO:0007669"/>
    <property type="project" value="UniProtKB-UniRule"/>
</dbReference>
<feature type="domain" description="TNase-like" evidence="6">
    <location>
        <begin position="329"/>
        <end position="472"/>
    </location>
</feature>
<evidence type="ECO:0000256" key="3">
    <source>
        <dbReference type="ARBA" id="ARBA00022737"/>
    </source>
</evidence>
<feature type="domain" description="TNase-like" evidence="6">
    <location>
        <begin position="503"/>
        <end position="631"/>
    </location>
</feature>
<accession>L1IE17</accession>
<dbReference type="KEGG" id="gtt:GUITHDRAFT_147173"/>
<dbReference type="Gene3D" id="2.40.50.90">
    <property type="match status" value="5"/>
</dbReference>
<dbReference type="PANTHER" id="PTHR12302">
    <property type="entry name" value="EBNA2 BINDING PROTEIN P100"/>
    <property type="match status" value="1"/>
</dbReference>
<evidence type="ECO:0000313" key="7">
    <source>
        <dbReference type="EMBL" id="EKX34473.1"/>
    </source>
</evidence>
<dbReference type="PANTHER" id="PTHR12302:SF2">
    <property type="entry name" value="STAPHYLOCOCCAL NUCLEASE DOMAIN-CONTAINING PROTEIN 1"/>
    <property type="match status" value="1"/>
</dbReference>
<dbReference type="InterPro" id="IPR016685">
    <property type="entry name" value="Silence_cplx_Nase-comp_TudorSN"/>
</dbReference>
<sequence>MSTPGQNSAVVKAVLSGDTLIVMGAPQNGPPPEKQITLSGIIAPRLGRRDGQSKDEPFAWPAREFLRKACVGKGVTFELEEFVASIGKSFGRVYLNGQDVGAMIVSAGWAKVKPAVGNNVAKNAYIDELLQLEQAAQAQSLGMWSKETNASALSIRNILVPGDGGYDAKDVLEAFKGQSIPLVIEQFRDGATLRGYLLPSFHWVTIFLSGISCPGFKRAEDPSLPDTAEPFAMEAKYFVESRLLNRDVHVMLEGVDKYNNFYGTVKHPAGNISEELLKVGLSKVVDWSAKFTQDPELLYKAERIAKEKRLRMWQNYVAPARSATIASAAEFVGKVSEVISGDFLVIKDFAVPPMEHRVALSSIRAPKIGRRDEKDEPWAFEAREFLRTRLIGRKVTVGIDYIRQLPNSTAETERVFASVLEGNNNVAVALVANGLASVMKHRQDDQDRSLYYDDLIQAEAAATRDKKGIHSDKPPAPRHVNDISTQAALAQAKQMFTFLQRAGRLQGTVQHVVNGARVKVYIPKQSCIISLALAGVKCPSTGRKEGDQGEPYGEEALQFTKERCLQHDVEVEVLAQDKIGTMIGKVYLYKRDLSALLLQEGLARTTGRDLTNEMEQAELSAQQARLRTWERYDAELEAARAAEAAAEVVEHASQEMSMIELLTDRLANAKLDGSKSDFSPKVGEACVAKFSADNQWYRAQVEARKADSFLVLFRDFGNREEVKLKDLRPIPSSVPSFQQIPPQAVEYKLAYVKVPSADEENMAEATGFMQNLLGACEGVLSAKTEFFERSGRHHVTLVDNSTGENVAALLLRNGLAKLERRRQDTPGLKEEQERARNAHLGIWRYGDAVDSDEDDRSFAQDVAQARAKVKGGK</sequence>
<gene>
    <name evidence="7" type="ORF">GUITHDRAFT_147173</name>
</gene>
<dbReference type="AlphaFoldDB" id="L1IE17"/>
<dbReference type="EMBL" id="JH993108">
    <property type="protein sequence ID" value="EKX34473.1"/>
    <property type="molecule type" value="Genomic_DNA"/>
</dbReference>
<dbReference type="InterPro" id="IPR035437">
    <property type="entry name" value="SNase_OB-fold_sf"/>
</dbReference>
<dbReference type="CDD" id="cd20409">
    <property type="entry name" value="Tudor_TDRD1_rpt2"/>
    <property type="match status" value="1"/>
</dbReference>
<evidence type="ECO:0000256" key="2">
    <source>
        <dbReference type="ARBA" id="ARBA00022490"/>
    </source>
</evidence>
<dbReference type="Gene3D" id="2.30.30.140">
    <property type="match status" value="1"/>
</dbReference>
<evidence type="ECO:0000256" key="4">
    <source>
        <dbReference type="PIRNR" id="PIRNR017179"/>
    </source>
</evidence>
<dbReference type="SMART" id="SM00318">
    <property type="entry name" value="SNc"/>
    <property type="match status" value="4"/>
</dbReference>
<evidence type="ECO:0000313" key="9">
    <source>
        <dbReference type="Proteomes" id="UP000011087"/>
    </source>
</evidence>
<evidence type="ECO:0000259" key="5">
    <source>
        <dbReference type="PROSITE" id="PS50304"/>
    </source>
</evidence>
<protein>
    <submittedName>
        <fullName evidence="7 8">Uncharacterized protein</fullName>
    </submittedName>
</protein>
<dbReference type="Proteomes" id="UP000011087">
    <property type="component" value="Unassembled WGS sequence"/>
</dbReference>
<keyword evidence="2 4" id="KW-0963">Cytoplasm</keyword>
<organism evidence="7">
    <name type="scientific">Guillardia theta (strain CCMP2712)</name>
    <name type="common">Cryptophyte</name>
    <dbReference type="NCBI Taxonomy" id="905079"/>
    <lineage>
        <taxon>Eukaryota</taxon>
        <taxon>Cryptophyceae</taxon>
        <taxon>Pyrenomonadales</taxon>
        <taxon>Geminigeraceae</taxon>
        <taxon>Guillardia</taxon>
    </lineage>
</organism>
<keyword evidence="3" id="KW-0677">Repeat</keyword>
<dbReference type="PaxDb" id="55529-EKX34473"/>
<dbReference type="SUPFAM" id="SSF63748">
    <property type="entry name" value="Tudor/PWWP/MBT"/>
    <property type="match status" value="1"/>
</dbReference>
<dbReference type="RefSeq" id="XP_005821453.1">
    <property type="nucleotide sequence ID" value="XM_005821396.1"/>
</dbReference>
<dbReference type="GO" id="GO:0005829">
    <property type="term" value="C:cytosol"/>
    <property type="evidence" value="ECO:0007669"/>
    <property type="project" value="UniProtKB-UniRule"/>
</dbReference>
<dbReference type="eggNOG" id="KOG2039">
    <property type="taxonomic scope" value="Eukaryota"/>
</dbReference>
<keyword evidence="9" id="KW-1185">Reference proteome</keyword>
<reference evidence="8" key="3">
    <citation type="submission" date="2015-06" db="UniProtKB">
        <authorList>
            <consortium name="EnsemblProtists"/>
        </authorList>
    </citation>
    <scope>IDENTIFICATION</scope>
</reference>
<dbReference type="PROSITE" id="PS50830">
    <property type="entry name" value="TNASE_3"/>
    <property type="match status" value="4"/>
</dbReference>
<dbReference type="SUPFAM" id="SSF50199">
    <property type="entry name" value="Staphylococcal nuclease"/>
    <property type="match status" value="5"/>
</dbReference>
<comment type="subcellular location">
    <subcellularLocation>
        <location evidence="1 4">Cytoplasm</location>
    </subcellularLocation>
</comment>
<dbReference type="EnsemblProtists" id="EKX34473">
    <property type="protein sequence ID" value="EKX34473"/>
    <property type="gene ID" value="GUITHDRAFT_147173"/>
</dbReference>
<name>L1IE17_GUITC</name>
<dbReference type="SMART" id="SM00333">
    <property type="entry name" value="TUDOR"/>
    <property type="match status" value="1"/>
</dbReference>
<dbReference type="InterPro" id="IPR002999">
    <property type="entry name" value="Tudor"/>
</dbReference>
<dbReference type="GO" id="GO:0004518">
    <property type="term" value="F:nuclease activity"/>
    <property type="evidence" value="ECO:0007669"/>
    <property type="project" value="TreeGrafter"/>
</dbReference>
<dbReference type="GO" id="GO:0005634">
    <property type="term" value="C:nucleus"/>
    <property type="evidence" value="ECO:0007669"/>
    <property type="project" value="TreeGrafter"/>
</dbReference>
<feature type="domain" description="Tudor" evidence="5">
    <location>
        <begin position="679"/>
        <end position="737"/>
    </location>
</feature>
<dbReference type="PIRSF" id="PIRSF017179">
    <property type="entry name" value="RISC-Tudor-SN"/>
    <property type="match status" value="1"/>
</dbReference>
<dbReference type="InterPro" id="IPR047377">
    <property type="entry name" value="Tudor_TDRD1_rpt2"/>
</dbReference>
<dbReference type="FunFam" id="2.40.50.90:FF:000018">
    <property type="entry name" value="Ribonuclease"/>
    <property type="match status" value="1"/>
</dbReference>
<proteinExistence type="predicted"/>
<dbReference type="FunFam" id="2.40.50.90:FF:000002">
    <property type="entry name" value="Staphylococcal nuclease domain-containing protein"/>
    <property type="match status" value="1"/>
</dbReference>
<evidence type="ECO:0000259" key="6">
    <source>
        <dbReference type="PROSITE" id="PS50830"/>
    </source>
</evidence>
<dbReference type="GO" id="GO:0031332">
    <property type="term" value="C:RNAi effector complex"/>
    <property type="evidence" value="ECO:0007669"/>
    <property type="project" value="InterPro"/>
</dbReference>
<dbReference type="FunFam" id="2.30.30.140:FF:000018">
    <property type="entry name" value="Serine/threonine-protein kinase 31"/>
    <property type="match status" value="1"/>
</dbReference>
<reference evidence="9" key="2">
    <citation type="submission" date="2012-11" db="EMBL/GenBank/DDBJ databases">
        <authorList>
            <person name="Kuo A."/>
            <person name="Curtis B.A."/>
            <person name="Tanifuji G."/>
            <person name="Burki F."/>
            <person name="Gruber A."/>
            <person name="Irimia M."/>
            <person name="Maruyama S."/>
            <person name="Arias M.C."/>
            <person name="Ball S.G."/>
            <person name="Gile G.H."/>
            <person name="Hirakawa Y."/>
            <person name="Hopkins J.F."/>
            <person name="Rensing S.A."/>
            <person name="Schmutz J."/>
            <person name="Symeonidi A."/>
            <person name="Elias M."/>
            <person name="Eveleigh R.J."/>
            <person name="Herman E.K."/>
            <person name="Klute M.J."/>
            <person name="Nakayama T."/>
            <person name="Obornik M."/>
            <person name="Reyes-Prieto A."/>
            <person name="Armbrust E.V."/>
            <person name="Aves S.J."/>
            <person name="Beiko R.G."/>
            <person name="Coutinho P."/>
            <person name="Dacks J.B."/>
            <person name="Durnford D.G."/>
            <person name="Fast N.M."/>
            <person name="Green B.R."/>
            <person name="Grisdale C."/>
            <person name="Hempe F."/>
            <person name="Henrissat B."/>
            <person name="Hoppner M.P."/>
            <person name="Ishida K.-I."/>
            <person name="Kim E."/>
            <person name="Koreny L."/>
            <person name="Kroth P.G."/>
            <person name="Liu Y."/>
            <person name="Malik S.-B."/>
            <person name="Maier U.G."/>
            <person name="McRose D."/>
            <person name="Mock T."/>
            <person name="Neilson J.A."/>
            <person name="Onodera N.T."/>
            <person name="Poole A.M."/>
            <person name="Pritham E.J."/>
            <person name="Richards T.A."/>
            <person name="Rocap G."/>
            <person name="Roy S.W."/>
            <person name="Sarai C."/>
            <person name="Schaack S."/>
            <person name="Shirato S."/>
            <person name="Slamovits C.H."/>
            <person name="Spencer D.F."/>
            <person name="Suzuki S."/>
            <person name="Worden A.Z."/>
            <person name="Zauner S."/>
            <person name="Barry K."/>
            <person name="Bell C."/>
            <person name="Bharti A.K."/>
            <person name="Crow J.A."/>
            <person name="Grimwood J."/>
            <person name="Kramer R."/>
            <person name="Lindquist E."/>
            <person name="Lucas S."/>
            <person name="Salamov A."/>
            <person name="McFadden G.I."/>
            <person name="Lane C.E."/>
            <person name="Keeling P.J."/>
            <person name="Gray M.W."/>
            <person name="Grigoriev I.V."/>
            <person name="Archibald J.M."/>
        </authorList>
    </citation>
    <scope>NUCLEOTIDE SEQUENCE</scope>
    <source>
        <strain evidence="9">CCMP2712</strain>
    </source>
</reference>
<dbReference type="GO" id="GO:0003723">
    <property type="term" value="F:RNA binding"/>
    <property type="evidence" value="ECO:0007669"/>
    <property type="project" value="UniProtKB-UniRule"/>
</dbReference>
<dbReference type="GO" id="GO:0031047">
    <property type="term" value="P:regulatory ncRNA-mediated gene silencing"/>
    <property type="evidence" value="ECO:0007669"/>
    <property type="project" value="UniProtKB-UniRule"/>
</dbReference>
<reference evidence="7 9" key="1">
    <citation type="journal article" date="2012" name="Nature">
        <title>Algal genomes reveal evolutionary mosaicism and the fate of nucleomorphs.</title>
        <authorList>
            <consortium name="DOE Joint Genome Institute"/>
            <person name="Curtis B.A."/>
            <person name="Tanifuji G."/>
            <person name="Burki F."/>
            <person name="Gruber A."/>
            <person name="Irimia M."/>
            <person name="Maruyama S."/>
            <person name="Arias M.C."/>
            <person name="Ball S.G."/>
            <person name="Gile G.H."/>
            <person name="Hirakawa Y."/>
            <person name="Hopkins J.F."/>
            <person name="Kuo A."/>
            <person name="Rensing S.A."/>
            <person name="Schmutz J."/>
            <person name="Symeonidi A."/>
            <person name="Elias M."/>
            <person name="Eveleigh R.J."/>
            <person name="Herman E.K."/>
            <person name="Klute M.J."/>
            <person name="Nakayama T."/>
            <person name="Obornik M."/>
            <person name="Reyes-Prieto A."/>
            <person name="Armbrust E.V."/>
            <person name="Aves S.J."/>
            <person name="Beiko R.G."/>
            <person name="Coutinho P."/>
            <person name="Dacks J.B."/>
            <person name="Durnford D.G."/>
            <person name="Fast N.M."/>
            <person name="Green B.R."/>
            <person name="Grisdale C.J."/>
            <person name="Hempel F."/>
            <person name="Henrissat B."/>
            <person name="Hoppner M.P."/>
            <person name="Ishida K."/>
            <person name="Kim E."/>
            <person name="Koreny L."/>
            <person name="Kroth P.G."/>
            <person name="Liu Y."/>
            <person name="Malik S.B."/>
            <person name="Maier U.G."/>
            <person name="McRose D."/>
            <person name="Mock T."/>
            <person name="Neilson J.A."/>
            <person name="Onodera N.T."/>
            <person name="Poole A.M."/>
            <person name="Pritham E.J."/>
            <person name="Richards T.A."/>
            <person name="Rocap G."/>
            <person name="Roy S.W."/>
            <person name="Sarai C."/>
            <person name="Schaack S."/>
            <person name="Shirato S."/>
            <person name="Slamovits C.H."/>
            <person name="Spencer D.F."/>
            <person name="Suzuki S."/>
            <person name="Worden A.Z."/>
            <person name="Zauner S."/>
            <person name="Barry K."/>
            <person name="Bell C."/>
            <person name="Bharti A.K."/>
            <person name="Crow J.A."/>
            <person name="Grimwood J."/>
            <person name="Kramer R."/>
            <person name="Lindquist E."/>
            <person name="Lucas S."/>
            <person name="Salamov A."/>
            <person name="McFadden G.I."/>
            <person name="Lane C.E."/>
            <person name="Keeling P.J."/>
            <person name="Gray M.W."/>
            <person name="Grigoriev I.V."/>
            <person name="Archibald J.M."/>
        </authorList>
    </citation>
    <scope>NUCLEOTIDE SEQUENCE</scope>
    <source>
        <strain evidence="7 9">CCMP2712</strain>
    </source>
</reference>
<feature type="domain" description="TNase-like" evidence="6">
    <location>
        <begin position="178"/>
        <end position="315"/>
    </location>
</feature>
<dbReference type="GeneID" id="17291248"/>
<dbReference type="HOGENOM" id="CLU_005966_1_0_1"/>
<evidence type="ECO:0000256" key="1">
    <source>
        <dbReference type="ARBA" id="ARBA00004496"/>
    </source>
</evidence>
<dbReference type="Pfam" id="PF00567">
    <property type="entry name" value="TUDOR"/>
    <property type="match status" value="1"/>
</dbReference>
<feature type="domain" description="TNase-like" evidence="6">
    <location>
        <begin position="5"/>
        <end position="146"/>
    </location>
</feature>
<dbReference type="Pfam" id="PF00565">
    <property type="entry name" value="SNase"/>
    <property type="match status" value="5"/>
</dbReference>
<dbReference type="PROSITE" id="PS50304">
    <property type="entry name" value="TUDOR"/>
    <property type="match status" value="1"/>
</dbReference>
<dbReference type="OMA" id="ARCADHH"/>